<dbReference type="Gene3D" id="3.90.550.10">
    <property type="entry name" value="Spore Coat Polysaccharide Biosynthesis Protein SpsA, Chain A"/>
    <property type="match status" value="1"/>
</dbReference>
<organism evidence="3 4">
    <name type="scientific">Modestobacter roseus</name>
    <dbReference type="NCBI Taxonomy" id="1181884"/>
    <lineage>
        <taxon>Bacteria</taxon>
        <taxon>Bacillati</taxon>
        <taxon>Actinomycetota</taxon>
        <taxon>Actinomycetes</taxon>
        <taxon>Geodermatophilales</taxon>
        <taxon>Geodermatophilaceae</taxon>
        <taxon>Modestobacter</taxon>
    </lineage>
</organism>
<evidence type="ECO:0000313" key="4">
    <source>
        <dbReference type="Proteomes" id="UP000321490"/>
    </source>
</evidence>
<dbReference type="Pfam" id="PF00535">
    <property type="entry name" value="Glycos_transf_2"/>
    <property type="match status" value="1"/>
</dbReference>
<keyword evidence="4" id="KW-1185">Reference proteome</keyword>
<dbReference type="InterPro" id="IPR050834">
    <property type="entry name" value="Glycosyltransf_2"/>
</dbReference>
<feature type="region of interest" description="Disordered" evidence="1">
    <location>
        <begin position="230"/>
        <end position="255"/>
    </location>
</feature>
<gene>
    <name evidence="3" type="ORF">JD78_00024</name>
</gene>
<reference evidence="3 4" key="1">
    <citation type="submission" date="2019-07" db="EMBL/GenBank/DDBJ databases">
        <title>R&amp;d 2014.</title>
        <authorList>
            <person name="Klenk H.-P."/>
        </authorList>
    </citation>
    <scope>NUCLEOTIDE SEQUENCE [LARGE SCALE GENOMIC DNA]</scope>
    <source>
        <strain evidence="3 4">DSM 45764</strain>
    </source>
</reference>
<dbReference type="SUPFAM" id="SSF53448">
    <property type="entry name" value="Nucleotide-diphospho-sugar transferases"/>
    <property type="match status" value="1"/>
</dbReference>
<accession>A0A562IKV9</accession>
<sequence length="324" mass="33928">MIPSLTVVIPCHNAAETLGVQLDALAAQRDVVPFEVLICDNGCTDGTAGVALAHQGGLDVRVVAAADRAGAAHARNVGVRAARADWIAFVDADDEVAPGWVAAMVDALARHPFVAGRFDGARLNDPAVLRSRPIQQRSALQESRYGPGLPHAGAGNMGVHREVFDAVGGFDESLLCLEDTDFCWRVQLAGWPLTFVPEALLHMRLRSSLAGMLTQGRRYGAATAELEHRYPASARPATPAGTETTNSTGTPASKVAVPAGGTVGVGVEATAARSPLAGVRDLLRARPGAGALLWTLGWHVGHRTWRPEADRSAGPRLGATGTRT</sequence>
<dbReference type="GO" id="GO:0016740">
    <property type="term" value="F:transferase activity"/>
    <property type="evidence" value="ECO:0007669"/>
    <property type="project" value="UniProtKB-KW"/>
</dbReference>
<dbReference type="EMBL" id="VLKF01000001">
    <property type="protein sequence ID" value="TWH71528.1"/>
    <property type="molecule type" value="Genomic_DNA"/>
</dbReference>
<comment type="caution">
    <text evidence="3">The sequence shown here is derived from an EMBL/GenBank/DDBJ whole genome shotgun (WGS) entry which is preliminary data.</text>
</comment>
<evidence type="ECO:0000256" key="1">
    <source>
        <dbReference type="SAM" id="MobiDB-lite"/>
    </source>
</evidence>
<dbReference type="InterPro" id="IPR029044">
    <property type="entry name" value="Nucleotide-diphossugar_trans"/>
</dbReference>
<dbReference type="PANTHER" id="PTHR43685">
    <property type="entry name" value="GLYCOSYLTRANSFERASE"/>
    <property type="match status" value="1"/>
</dbReference>
<feature type="domain" description="Glycosyltransferase 2-like" evidence="2">
    <location>
        <begin position="6"/>
        <end position="167"/>
    </location>
</feature>
<feature type="compositionally biased region" description="Polar residues" evidence="1">
    <location>
        <begin position="241"/>
        <end position="251"/>
    </location>
</feature>
<evidence type="ECO:0000259" key="2">
    <source>
        <dbReference type="Pfam" id="PF00535"/>
    </source>
</evidence>
<evidence type="ECO:0000313" key="3">
    <source>
        <dbReference type="EMBL" id="TWH71528.1"/>
    </source>
</evidence>
<dbReference type="CDD" id="cd00761">
    <property type="entry name" value="Glyco_tranf_GTA_type"/>
    <property type="match status" value="1"/>
</dbReference>
<name>A0A562IKV9_9ACTN</name>
<dbReference type="AlphaFoldDB" id="A0A562IKV9"/>
<proteinExistence type="predicted"/>
<dbReference type="RefSeq" id="WP_166520873.1">
    <property type="nucleotide sequence ID" value="NZ_JABGDC010000002.1"/>
</dbReference>
<protein>
    <submittedName>
        <fullName evidence="3">Glycosyl transferase family 2</fullName>
    </submittedName>
</protein>
<keyword evidence="3" id="KW-0808">Transferase</keyword>
<dbReference type="PANTHER" id="PTHR43685:SF12">
    <property type="entry name" value="GLYCOSYL TRANSFERASE FAMILY 2"/>
    <property type="match status" value="1"/>
</dbReference>
<dbReference type="Proteomes" id="UP000321490">
    <property type="component" value="Unassembled WGS sequence"/>
</dbReference>
<dbReference type="InterPro" id="IPR001173">
    <property type="entry name" value="Glyco_trans_2-like"/>
</dbReference>